<reference evidence="2 3" key="1">
    <citation type="submission" date="2024-09" db="EMBL/GenBank/DDBJ databases">
        <title>Genome sequencing and assembly of Phytophthora oleae, isolate VK10A, causative agent of rot of olive drupes.</title>
        <authorList>
            <person name="Conti Taguali S."/>
            <person name="Riolo M."/>
            <person name="La Spada F."/>
            <person name="Cacciola S.O."/>
            <person name="Dionisio G."/>
        </authorList>
    </citation>
    <scope>NUCLEOTIDE SEQUENCE [LARGE SCALE GENOMIC DNA]</scope>
    <source>
        <strain evidence="2 3">VK10A</strain>
    </source>
</reference>
<dbReference type="AlphaFoldDB" id="A0ABD3FS73"/>
<comment type="caution">
    <text evidence="2">The sequence shown here is derived from an EMBL/GenBank/DDBJ whole genome shotgun (WGS) entry which is preliminary data.</text>
</comment>
<feature type="chain" id="PRO_5044743662" description="Elicitin" evidence="1">
    <location>
        <begin position="22"/>
        <end position="211"/>
    </location>
</feature>
<accession>A0ABD3FS73</accession>
<name>A0ABD3FS73_9STRA</name>
<evidence type="ECO:0008006" key="4">
    <source>
        <dbReference type="Google" id="ProtNLM"/>
    </source>
</evidence>
<keyword evidence="1" id="KW-0732">Signal</keyword>
<feature type="signal peptide" evidence="1">
    <location>
        <begin position="1"/>
        <end position="21"/>
    </location>
</feature>
<keyword evidence="3" id="KW-1185">Reference proteome</keyword>
<dbReference type="Proteomes" id="UP001632037">
    <property type="component" value="Unassembled WGS sequence"/>
</dbReference>
<evidence type="ECO:0000313" key="3">
    <source>
        <dbReference type="Proteomes" id="UP001632037"/>
    </source>
</evidence>
<proteinExistence type="predicted"/>
<dbReference type="EMBL" id="JBIMZQ010000008">
    <property type="protein sequence ID" value="KAL3669723.1"/>
    <property type="molecule type" value="Genomic_DNA"/>
</dbReference>
<evidence type="ECO:0000256" key="1">
    <source>
        <dbReference type="SAM" id="SignalP"/>
    </source>
</evidence>
<protein>
    <recommendedName>
        <fullName evidence="4">Elicitin</fullName>
    </recommendedName>
</protein>
<organism evidence="2 3">
    <name type="scientific">Phytophthora oleae</name>
    <dbReference type="NCBI Taxonomy" id="2107226"/>
    <lineage>
        <taxon>Eukaryota</taxon>
        <taxon>Sar</taxon>
        <taxon>Stramenopiles</taxon>
        <taxon>Oomycota</taxon>
        <taxon>Peronosporomycetes</taxon>
        <taxon>Peronosporales</taxon>
        <taxon>Peronosporaceae</taxon>
        <taxon>Phytophthora</taxon>
    </lineage>
</organism>
<sequence length="211" mass="21771">MRSKEFLLIVCLLFIVREAVATTYKIDAYFSSSTCSGTPSIITAGESTACAAQCVVDPTKGVSKTLGSQKTICSTDYLTDIQGLFGSSKYIMMASFGDTNCTELDLVSAVLVSGSCQEASDDSGYVTASLNDDGSGTISMYKSQTCAASDLDGSIAITAADLKSHSCDSDGRRWYSSNDVTTTSTKSASPGLSMGAIVGVIGAGVVSILVV</sequence>
<evidence type="ECO:0000313" key="2">
    <source>
        <dbReference type="EMBL" id="KAL3669723.1"/>
    </source>
</evidence>
<gene>
    <name evidence="2" type="ORF">V7S43_005103</name>
</gene>